<proteinExistence type="predicted"/>
<feature type="non-terminal residue" evidence="2">
    <location>
        <position position="128"/>
    </location>
</feature>
<reference evidence="2" key="1">
    <citation type="submission" date="2016-05" db="EMBL/GenBank/DDBJ databases">
        <authorList>
            <person name="Lavstsen T."/>
            <person name="Jespersen J.S."/>
        </authorList>
    </citation>
    <scope>NUCLEOTIDE SEQUENCE</scope>
    <source>
        <tissue evidence="2">Brain</tissue>
    </source>
</reference>
<feature type="transmembrane region" description="Helical" evidence="1">
    <location>
        <begin position="96"/>
        <end position="115"/>
    </location>
</feature>
<gene>
    <name evidence="2" type="primary">Nfu_g_1_003394</name>
</gene>
<keyword evidence="1" id="KW-0472">Membrane</keyword>
<feature type="non-terminal residue" evidence="2">
    <location>
        <position position="1"/>
    </location>
</feature>
<keyword evidence="1" id="KW-0812">Transmembrane</keyword>
<dbReference type="EMBL" id="HAEB01020262">
    <property type="protein sequence ID" value="SBQ66789.1"/>
    <property type="molecule type" value="Transcribed_RNA"/>
</dbReference>
<organism evidence="2">
    <name type="scientific">Nothobranchius korthausae</name>
    <dbReference type="NCBI Taxonomy" id="1143690"/>
    <lineage>
        <taxon>Eukaryota</taxon>
        <taxon>Metazoa</taxon>
        <taxon>Chordata</taxon>
        <taxon>Craniata</taxon>
        <taxon>Vertebrata</taxon>
        <taxon>Euteleostomi</taxon>
        <taxon>Actinopterygii</taxon>
        <taxon>Neopterygii</taxon>
        <taxon>Teleostei</taxon>
        <taxon>Neoteleostei</taxon>
        <taxon>Acanthomorphata</taxon>
        <taxon>Ovalentaria</taxon>
        <taxon>Atherinomorphae</taxon>
        <taxon>Cyprinodontiformes</taxon>
        <taxon>Nothobranchiidae</taxon>
        <taxon>Nothobranchius</taxon>
    </lineage>
</organism>
<name>A0A1A8GHX9_9TELE</name>
<protein>
    <submittedName>
        <fullName evidence="2">Uncharacterized protein</fullName>
    </submittedName>
</protein>
<evidence type="ECO:0000256" key="1">
    <source>
        <dbReference type="SAM" id="Phobius"/>
    </source>
</evidence>
<accession>A0A1A8GHX9</accession>
<dbReference type="AlphaFoldDB" id="A0A1A8GHX9"/>
<reference evidence="2" key="2">
    <citation type="submission" date="2016-06" db="EMBL/GenBank/DDBJ databases">
        <title>The genome of a short-lived fish provides insights into sex chromosome evolution and the genetic control of aging.</title>
        <authorList>
            <person name="Reichwald K."/>
            <person name="Felder M."/>
            <person name="Petzold A."/>
            <person name="Koch P."/>
            <person name="Groth M."/>
            <person name="Platzer M."/>
        </authorList>
    </citation>
    <scope>NUCLEOTIDE SEQUENCE</scope>
    <source>
        <tissue evidence="2">Brain</tissue>
    </source>
</reference>
<dbReference type="EMBL" id="HAEC01001942">
    <property type="protein sequence ID" value="SBQ70019.1"/>
    <property type="molecule type" value="Transcribed_RNA"/>
</dbReference>
<sequence length="128" mass="14359">PACCRVLRVPAHLSSEQTYLRLELSTNITSLKIPWPLLSTVRMSSCLPLSLPPNLLPSLVLDLNSCHSSVPTWSQRPSPSSPVLAINRENNLQKQIIFLVLWFRVYLISVCFSFLDSGSSCSRLEQHP</sequence>
<keyword evidence="1" id="KW-1133">Transmembrane helix</keyword>
<evidence type="ECO:0000313" key="2">
    <source>
        <dbReference type="EMBL" id="SBQ70019.1"/>
    </source>
</evidence>